<dbReference type="Pfam" id="PF01734">
    <property type="entry name" value="Patatin"/>
    <property type="match status" value="1"/>
</dbReference>
<dbReference type="Gene3D" id="3.40.1090.10">
    <property type="entry name" value="Cytosolic phospholipase A2 catalytic domain"/>
    <property type="match status" value="1"/>
</dbReference>
<dbReference type="EMBL" id="JABSNW010000010">
    <property type="protein sequence ID" value="KAL2884621.1"/>
    <property type="molecule type" value="Genomic_DNA"/>
</dbReference>
<evidence type="ECO:0000256" key="3">
    <source>
        <dbReference type="ARBA" id="ARBA00023098"/>
    </source>
</evidence>
<dbReference type="PANTHER" id="PTHR24185:SF1">
    <property type="entry name" value="CALCIUM-INDEPENDENT PHOSPHOLIPASE A2-GAMMA"/>
    <property type="match status" value="1"/>
</dbReference>
<evidence type="ECO:0000259" key="5">
    <source>
        <dbReference type="PROSITE" id="PS51635"/>
    </source>
</evidence>
<dbReference type="InterPro" id="IPR002641">
    <property type="entry name" value="PNPLA_dom"/>
</dbReference>
<dbReference type="InterPro" id="IPR016035">
    <property type="entry name" value="Acyl_Trfase/lysoPLipase"/>
</dbReference>
<keyword evidence="2" id="KW-0442">Lipid degradation</keyword>
<comment type="caution">
    <text evidence="4">Lacks conserved residue(s) required for the propagation of feature annotation.</text>
</comment>
<sequence>MVEIPKSGKDGPVMVLSFDGGGVRSLSSLLIIERIMETIQTELEASELPKPCQVFDFIGGSGTGGIIAILLGRLAMSAAEAIIEYKSIIRKAFTQSPQQDRSLQGHESSVKLSVPRLEEAIKDTISKYESKRVREILPAHDPANESLHGNALYCNKSCVKTMVLARTRVNIDTTPTLLKTYHAPGAFAECKIWEVARATSAAVQIFDSIKMGRDNIEFIDASFGSNNPSGHVIKEVKSVFKDYKMVIASIGTGLGDTIKLEDTEGNSVAKSLTMMAESSKAEEMRLKKIYHGTGTYHRFNVGSNLRDKTAWDWGIKNDIPDHTSNYLGEDTRSIESYIKVIKDLGFQLGQQNSILVANIEVNYGVLDVDFYNFDETGFMMGMISSAMLVARSERRGKAKTVQPGHLELVTVILGINAERWVIPPFNVVKGSYHLGN</sequence>
<reference evidence="6 7" key="1">
    <citation type="submission" date="2020-05" db="EMBL/GenBank/DDBJ databases">
        <title>Ceratocystis lukuohia genome.</title>
        <authorList>
            <person name="Harrington T.C."/>
            <person name="Kim K."/>
            <person name="Mayers C.G."/>
        </authorList>
    </citation>
    <scope>NUCLEOTIDE SEQUENCE [LARGE SCALE GENOMIC DNA]</scope>
    <source>
        <strain evidence="6 7">C4212</strain>
    </source>
</reference>
<evidence type="ECO:0000313" key="7">
    <source>
        <dbReference type="Proteomes" id="UP001610728"/>
    </source>
</evidence>
<dbReference type="GeneID" id="98121594"/>
<name>A0ABR4M8M5_9PEZI</name>
<organism evidence="6 7">
    <name type="scientific">Ceratocystis lukuohia</name>
    <dbReference type="NCBI Taxonomy" id="2019550"/>
    <lineage>
        <taxon>Eukaryota</taxon>
        <taxon>Fungi</taxon>
        <taxon>Dikarya</taxon>
        <taxon>Ascomycota</taxon>
        <taxon>Pezizomycotina</taxon>
        <taxon>Sordariomycetes</taxon>
        <taxon>Hypocreomycetidae</taxon>
        <taxon>Microascales</taxon>
        <taxon>Ceratocystidaceae</taxon>
        <taxon>Ceratocystis</taxon>
    </lineage>
</organism>
<comment type="caution">
    <text evidence="6">The sequence shown here is derived from an EMBL/GenBank/DDBJ whole genome shotgun (WGS) entry which is preliminary data.</text>
</comment>
<dbReference type="SUPFAM" id="SSF52151">
    <property type="entry name" value="FabD/lysophospholipase-like"/>
    <property type="match status" value="1"/>
</dbReference>
<feature type="domain" description="PNPLA" evidence="5">
    <location>
        <begin position="16"/>
        <end position="233"/>
    </location>
</feature>
<accession>A0ABR4M8M5</accession>
<keyword evidence="1" id="KW-0378">Hydrolase</keyword>
<evidence type="ECO:0000313" key="6">
    <source>
        <dbReference type="EMBL" id="KAL2884621.1"/>
    </source>
</evidence>
<dbReference type="Proteomes" id="UP001610728">
    <property type="component" value="Unassembled WGS sequence"/>
</dbReference>
<keyword evidence="3" id="KW-0443">Lipid metabolism</keyword>
<proteinExistence type="predicted"/>
<gene>
    <name evidence="6" type="ORF">HOO65_100025</name>
</gene>
<dbReference type="PANTHER" id="PTHR24185">
    <property type="entry name" value="CALCIUM-INDEPENDENT PHOSPHOLIPASE A2-GAMMA"/>
    <property type="match status" value="1"/>
</dbReference>
<evidence type="ECO:0000256" key="4">
    <source>
        <dbReference type="PROSITE-ProRule" id="PRU01161"/>
    </source>
</evidence>
<protein>
    <submittedName>
        <fullName evidence="6">Vegetative incompatibility protein HET-E-1</fullName>
    </submittedName>
</protein>
<evidence type="ECO:0000256" key="2">
    <source>
        <dbReference type="ARBA" id="ARBA00022963"/>
    </source>
</evidence>
<dbReference type="RefSeq" id="XP_070855802.1">
    <property type="nucleotide sequence ID" value="XM_071004655.1"/>
</dbReference>
<dbReference type="PROSITE" id="PS51635">
    <property type="entry name" value="PNPLA"/>
    <property type="match status" value="1"/>
</dbReference>
<keyword evidence="7" id="KW-1185">Reference proteome</keyword>
<evidence type="ECO:0000256" key="1">
    <source>
        <dbReference type="ARBA" id="ARBA00022801"/>
    </source>
</evidence>